<proteinExistence type="predicted"/>
<comment type="caution">
    <text evidence="1">The sequence shown here is derived from an EMBL/GenBank/DDBJ whole genome shotgun (WGS) entry which is preliminary data.</text>
</comment>
<evidence type="ECO:0000313" key="2">
    <source>
        <dbReference type="Proteomes" id="UP000586305"/>
    </source>
</evidence>
<evidence type="ECO:0000313" key="1">
    <source>
        <dbReference type="EMBL" id="NOU50670.1"/>
    </source>
</evidence>
<organism evidence="1 2">
    <name type="scientific">Pseudoalteromonas caenipelagi</name>
    <dbReference type="NCBI Taxonomy" id="2726988"/>
    <lineage>
        <taxon>Bacteria</taxon>
        <taxon>Pseudomonadati</taxon>
        <taxon>Pseudomonadota</taxon>
        <taxon>Gammaproteobacteria</taxon>
        <taxon>Alteromonadales</taxon>
        <taxon>Pseudoalteromonadaceae</taxon>
        <taxon>Pseudoalteromonas</taxon>
    </lineage>
</organism>
<dbReference type="AlphaFoldDB" id="A0A849VD03"/>
<protein>
    <submittedName>
        <fullName evidence="1">Uncharacterized protein</fullName>
    </submittedName>
</protein>
<dbReference type="EMBL" id="JABBPG010000003">
    <property type="protein sequence ID" value="NOU50670.1"/>
    <property type="molecule type" value="Genomic_DNA"/>
</dbReference>
<gene>
    <name evidence="1" type="ORF">HG263_08950</name>
</gene>
<reference evidence="1 2" key="1">
    <citation type="submission" date="2020-04" db="EMBL/GenBank/DDBJ databases">
        <title>Pseudoalteromonas caenipelagi sp. nov., isolated from a tidal flat.</title>
        <authorList>
            <person name="Park S."/>
            <person name="Yoon J.-H."/>
        </authorList>
    </citation>
    <scope>NUCLEOTIDE SEQUENCE [LARGE SCALE GENOMIC DNA]</scope>
    <source>
        <strain evidence="1 2">JBTF-M23</strain>
    </source>
</reference>
<sequence>MHPAVQKAIVELVNSGKTPTVALTKARLCEPVPMPLIISGLSAYKNNPEIIKLPVTEKSEQDSLSQQSQLDRIEQKLDRLLTLLEKR</sequence>
<keyword evidence="2" id="KW-1185">Reference proteome</keyword>
<dbReference type="Proteomes" id="UP000586305">
    <property type="component" value="Unassembled WGS sequence"/>
</dbReference>
<accession>A0A849VD03</accession>
<dbReference type="RefSeq" id="WP_171625750.1">
    <property type="nucleotide sequence ID" value="NZ_JABBPG010000003.1"/>
</dbReference>
<name>A0A849VD03_9GAMM</name>